<dbReference type="InterPro" id="IPR035940">
    <property type="entry name" value="CAP_sf"/>
</dbReference>
<dbReference type="Pfam" id="PF00188">
    <property type="entry name" value="CAP"/>
    <property type="match status" value="1"/>
</dbReference>
<dbReference type="Gene3D" id="3.40.33.10">
    <property type="entry name" value="CAP"/>
    <property type="match status" value="1"/>
</dbReference>
<comment type="caution">
    <text evidence="4">The sequence shown here is derived from an EMBL/GenBank/DDBJ whole genome shotgun (WGS) entry which is preliminary data.</text>
</comment>
<feature type="chain" id="PRO_5044773611" description="SCP domain-containing protein" evidence="2">
    <location>
        <begin position="18"/>
        <end position="233"/>
    </location>
</feature>
<feature type="signal peptide" evidence="2">
    <location>
        <begin position="1"/>
        <end position="17"/>
    </location>
</feature>
<evidence type="ECO:0000256" key="1">
    <source>
        <dbReference type="SAM" id="MobiDB-lite"/>
    </source>
</evidence>
<evidence type="ECO:0000259" key="3">
    <source>
        <dbReference type="SMART" id="SM00198"/>
    </source>
</evidence>
<proteinExistence type="predicted"/>
<evidence type="ECO:0000313" key="4">
    <source>
        <dbReference type="EMBL" id="KAL3805173.1"/>
    </source>
</evidence>
<keyword evidence="2" id="KW-0732">Signal</keyword>
<dbReference type="FunFam" id="3.40.33.10:FF:000040">
    <property type="entry name" value="Predicted protein"/>
    <property type="match status" value="1"/>
</dbReference>
<keyword evidence="5" id="KW-1185">Reference proteome</keyword>
<dbReference type="PANTHER" id="PTHR10334">
    <property type="entry name" value="CYSTEINE-RICH SECRETORY PROTEIN-RELATED"/>
    <property type="match status" value="1"/>
</dbReference>
<protein>
    <recommendedName>
        <fullName evidence="3">SCP domain-containing protein</fullName>
    </recommendedName>
</protein>
<dbReference type="InterPro" id="IPR014044">
    <property type="entry name" value="CAP_dom"/>
</dbReference>
<accession>A0ABD3QXN1</accession>
<feature type="domain" description="SCP" evidence="3">
    <location>
        <begin position="63"/>
        <end position="203"/>
    </location>
</feature>
<dbReference type="InterPro" id="IPR001283">
    <property type="entry name" value="CRISP-related"/>
</dbReference>
<evidence type="ECO:0000256" key="2">
    <source>
        <dbReference type="SAM" id="SignalP"/>
    </source>
</evidence>
<evidence type="ECO:0000313" key="5">
    <source>
        <dbReference type="Proteomes" id="UP001530400"/>
    </source>
</evidence>
<dbReference type="SUPFAM" id="SSF55797">
    <property type="entry name" value="PR-1-like"/>
    <property type="match status" value="1"/>
</dbReference>
<gene>
    <name evidence="4" type="ORF">ACHAWO_000708</name>
</gene>
<reference evidence="4 5" key="1">
    <citation type="submission" date="2024-10" db="EMBL/GenBank/DDBJ databases">
        <title>Updated reference genomes for cyclostephanoid diatoms.</title>
        <authorList>
            <person name="Roberts W.R."/>
            <person name="Alverson A.J."/>
        </authorList>
    </citation>
    <scope>NUCLEOTIDE SEQUENCE [LARGE SCALE GENOMIC DNA]</scope>
    <source>
        <strain evidence="4 5">AJA010-31</strain>
    </source>
</reference>
<dbReference type="EMBL" id="JALLPJ020000014">
    <property type="protein sequence ID" value="KAL3805173.1"/>
    <property type="molecule type" value="Genomic_DNA"/>
</dbReference>
<feature type="region of interest" description="Disordered" evidence="1">
    <location>
        <begin position="42"/>
        <end position="62"/>
    </location>
</feature>
<organism evidence="4 5">
    <name type="scientific">Cyclotella atomus</name>
    <dbReference type="NCBI Taxonomy" id="382360"/>
    <lineage>
        <taxon>Eukaryota</taxon>
        <taxon>Sar</taxon>
        <taxon>Stramenopiles</taxon>
        <taxon>Ochrophyta</taxon>
        <taxon>Bacillariophyta</taxon>
        <taxon>Coscinodiscophyceae</taxon>
        <taxon>Thalassiosirophycidae</taxon>
        <taxon>Stephanodiscales</taxon>
        <taxon>Stephanodiscaceae</taxon>
        <taxon>Cyclotella</taxon>
    </lineage>
</organism>
<dbReference type="Proteomes" id="UP001530400">
    <property type="component" value="Unassembled WGS sequence"/>
</dbReference>
<sequence>MKSITAAISILILSVAAVEQPDRAAAAIDHVESITEINDLHHHLPTTSSSSNRRIQSGPNAGKRMAAWRKVHNDARKKYHVEYGGSFTPIKFNMALKRDAEAWAKELVKDCNNRLPSSEFNEDGHGVNSAMRTGSRGFQSPNAVMKMWENKLQYGYPKNGAMTQVLWSKTGHVGCADASSAIGAEKTCTASVCFYAKAGNCAFGRFGGKGNWTQAVLYGPACSTACPSNLETC</sequence>
<name>A0ABD3QXN1_9STRA</name>
<dbReference type="SMART" id="SM00198">
    <property type="entry name" value="SCP"/>
    <property type="match status" value="1"/>
</dbReference>
<dbReference type="AlphaFoldDB" id="A0ABD3QXN1"/>